<organism evidence="1 2">
    <name type="scientific">Oryza meyeriana var. granulata</name>
    <dbReference type="NCBI Taxonomy" id="110450"/>
    <lineage>
        <taxon>Eukaryota</taxon>
        <taxon>Viridiplantae</taxon>
        <taxon>Streptophyta</taxon>
        <taxon>Embryophyta</taxon>
        <taxon>Tracheophyta</taxon>
        <taxon>Spermatophyta</taxon>
        <taxon>Magnoliopsida</taxon>
        <taxon>Liliopsida</taxon>
        <taxon>Poales</taxon>
        <taxon>Poaceae</taxon>
        <taxon>BOP clade</taxon>
        <taxon>Oryzoideae</taxon>
        <taxon>Oryzeae</taxon>
        <taxon>Oryzinae</taxon>
        <taxon>Oryza</taxon>
        <taxon>Oryza meyeriana</taxon>
    </lineage>
</organism>
<accession>A0A6G1CHX9</accession>
<dbReference type="Proteomes" id="UP000479710">
    <property type="component" value="Unassembled WGS sequence"/>
</dbReference>
<reference evidence="1 2" key="1">
    <citation type="submission" date="2019-11" db="EMBL/GenBank/DDBJ databases">
        <title>Whole genome sequence of Oryza granulata.</title>
        <authorList>
            <person name="Li W."/>
        </authorList>
    </citation>
    <scope>NUCLEOTIDE SEQUENCE [LARGE SCALE GENOMIC DNA]</scope>
    <source>
        <strain evidence="2">cv. Menghai</strain>
        <tissue evidence="1">Leaf</tissue>
    </source>
</reference>
<dbReference type="EMBL" id="SPHZ02000009">
    <property type="protein sequence ID" value="KAF0899792.1"/>
    <property type="molecule type" value="Genomic_DNA"/>
</dbReference>
<dbReference type="AlphaFoldDB" id="A0A6G1CHX9"/>
<gene>
    <name evidence="1" type="ORF">E2562_024109</name>
</gene>
<keyword evidence="2" id="KW-1185">Reference proteome</keyword>
<comment type="caution">
    <text evidence="1">The sequence shown here is derived from an EMBL/GenBank/DDBJ whole genome shotgun (WGS) entry which is preliminary data.</text>
</comment>
<evidence type="ECO:0000313" key="2">
    <source>
        <dbReference type="Proteomes" id="UP000479710"/>
    </source>
</evidence>
<name>A0A6G1CHX9_9ORYZ</name>
<evidence type="ECO:0000313" key="1">
    <source>
        <dbReference type="EMBL" id="KAF0899792.1"/>
    </source>
</evidence>
<proteinExistence type="predicted"/>
<sequence>MARIYFTRRVVDERVGPLVNCTHAPSTHARTDHLGCDDSRTSRHLEATAHGAGARLDCAGRRRADQPTTTPSVGALLIGSPQHITCTTCTCGATRALARVFRCLSLRMATSAPN</sequence>
<protein>
    <submittedName>
        <fullName evidence="1">Uncharacterized protein</fullName>
    </submittedName>
</protein>